<dbReference type="Gene3D" id="3.40.50.12370">
    <property type="match status" value="1"/>
</dbReference>
<dbReference type="InterPro" id="IPR006015">
    <property type="entry name" value="Universal_stress_UspA"/>
</dbReference>
<evidence type="ECO:0000256" key="1">
    <source>
        <dbReference type="ARBA" id="ARBA00008791"/>
    </source>
</evidence>
<evidence type="ECO:0000313" key="5">
    <source>
        <dbReference type="Proteomes" id="UP000481033"/>
    </source>
</evidence>
<comment type="similarity">
    <text evidence="1">Belongs to the universal stress protein A family.</text>
</comment>
<feature type="domain" description="UspA" evidence="3">
    <location>
        <begin position="166"/>
        <end position="288"/>
    </location>
</feature>
<protein>
    <submittedName>
        <fullName evidence="4">Universal stress protein</fullName>
    </submittedName>
</protein>
<dbReference type="PANTHER" id="PTHR43010">
    <property type="entry name" value="UNIVERSAL STRESS PROTEIN SLR1230"/>
    <property type="match status" value="1"/>
</dbReference>
<sequence length="288" mass="31386">MKTILLCSDGSAFADSIYRYGAWFARKFQAQTKVLFVTDIRSQKVVSTGNFTGSIGLGASDQLLNDLVNLEHERAKLNNQRARLILQNADEVLKTEGLKEVELINPTGFLVDCFHDFEAEADMVVLGKRGEAAEFASGHLGANLDRIVRSSTKPCLVTPQTFAPIERLLLAYDGSPTGKRVLNFLVDSAAGFKDIEIHLLTVAKADSDAAKSQGLADAQQTLQQAGLTATTQLLSGDPEKVIGSYIEQNKISLLLMGAYGHNRIRHLVIGSTTVQLLRSVQVPVLLFR</sequence>
<name>A0A6M0RHP9_9CYAN</name>
<dbReference type="InterPro" id="IPR051688">
    <property type="entry name" value="USP_A"/>
</dbReference>
<dbReference type="SUPFAM" id="SSF52402">
    <property type="entry name" value="Adenine nucleotide alpha hydrolases-like"/>
    <property type="match status" value="2"/>
</dbReference>
<accession>A0A6M0RHP9</accession>
<dbReference type="Pfam" id="PF00582">
    <property type="entry name" value="Usp"/>
    <property type="match status" value="2"/>
</dbReference>
<keyword evidence="5" id="KW-1185">Reference proteome</keyword>
<dbReference type="RefSeq" id="WP_163697666.1">
    <property type="nucleotide sequence ID" value="NZ_QXHD01000004.1"/>
</dbReference>
<organism evidence="4 5">
    <name type="scientific">Adonisia turfae CCMR0081</name>
    <dbReference type="NCBI Taxonomy" id="2292702"/>
    <lineage>
        <taxon>Bacteria</taxon>
        <taxon>Bacillati</taxon>
        <taxon>Cyanobacteriota</taxon>
        <taxon>Adonisia</taxon>
        <taxon>Adonisia turfae</taxon>
    </lineage>
</organism>
<dbReference type="PANTHER" id="PTHR43010:SF1">
    <property type="entry name" value="USPA DOMAIN-CONTAINING PROTEIN"/>
    <property type="match status" value="1"/>
</dbReference>
<proteinExistence type="inferred from homology"/>
<dbReference type="InterPro" id="IPR006016">
    <property type="entry name" value="UspA"/>
</dbReference>
<feature type="coiled-coil region" evidence="2">
    <location>
        <begin position="60"/>
        <end position="87"/>
    </location>
</feature>
<evidence type="ECO:0000313" key="4">
    <source>
        <dbReference type="EMBL" id="NEZ55764.1"/>
    </source>
</evidence>
<evidence type="ECO:0000256" key="2">
    <source>
        <dbReference type="SAM" id="Coils"/>
    </source>
</evidence>
<feature type="domain" description="UspA" evidence="3">
    <location>
        <begin position="1"/>
        <end position="159"/>
    </location>
</feature>
<evidence type="ECO:0000259" key="3">
    <source>
        <dbReference type="Pfam" id="PF00582"/>
    </source>
</evidence>
<dbReference type="AlphaFoldDB" id="A0A6M0RHP9"/>
<reference evidence="4 5" key="1">
    <citation type="journal article" date="2020" name="Microb. Ecol.">
        <title>Ecogenomics of the Marine Benthic Filamentous Cyanobacterium Adonisia.</title>
        <authorList>
            <person name="Walter J.M."/>
            <person name="Coutinho F.H."/>
            <person name="Leomil L."/>
            <person name="Hargreaves P.I."/>
            <person name="Campeao M.E."/>
            <person name="Vieira V.V."/>
            <person name="Silva B.S."/>
            <person name="Fistarol G.O."/>
            <person name="Salomon P.S."/>
            <person name="Sawabe T."/>
            <person name="Mino S."/>
            <person name="Hosokawa M."/>
            <person name="Miyashita H."/>
            <person name="Maruyama F."/>
            <person name="van Verk M.C."/>
            <person name="Dutilh B.E."/>
            <person name="Thompson C.C."/>
            <person name="Thompson F.L."/>
        </authorList>
    </citation>
    <scope>NUCLEOTIDE SEQUENCE [LARGE SCALE GENOMIC DNA]</scope>
    <source>
        <strain evidence="4 5">CCMR0081</strain>
    </source>
</reference>
<dbReference type="PRINTS" id="PR01438">
    <property type="entry name" value="UNVRSLSTRESS"/>
</dbReference>
<comment type="caution">
    <text evidence="4">The sequence shown here is derived from an EMBL/GenBank/DDBJ whole genome shotgun (WGS) entry which is preliminary data.</text>
</comment>
<dbReference type="EMBL" id="QXHD01000004">
    <property type="protein sequence ID" value="NEZ55764.1"/>
    <property type="molecule type" value="Genomic_DNA"/>
</dbReference>
<gene>
    <name evidence="4" type="ORF">DXZ20_08780</name>
</gene>
<keyword evidence="2" id="KW-0175">Coiled coil</keyword>
<dbReference type="Proteomes" id="UP000481033">
    <property type="component" value="Unassembled WGS sequence"/>
</dbReference>
<dbReference type="CDD" id="cd00293">
    <property type="entry name" value="USP-like"/>
    <property type="match status" value="2"/>
</dbReference>